<sequence length="251" mass="28484">MNEQLHIQMTTSLRLFEPRGAQRLFDAIEQNAEIAPTHWGESASLRDPYDRAHILAYMRQCQEAGADGESLVLRRLEPPRYNLTMPASYQSMMWIRLESSVKLEPESLPLYFALGTRLAPAVRAEYGFVDIFDHEDGDLPGEKGWQPFYPERGPDGIRRRTFFGLRLLELMGGAQAFEGSGLLVRPFDGGVEADIVEPAWSAPKTEVRTKQRAAMASLRETGVFGTYDEKKRYTTGPRWIPMPPTPRQLHS</sequence>
<accession>A0ABZ2LE25</accession>
<dbReference type="Proteomes" id="UP001374803">
    <property type="component" value="Chromosome"/>
</dbReference>
<proteinExistence type="predicted"/>
<name>A0ABZ2LE25_9BACT</name>
<protein>
    <submittedName>
        <fullName evidence="1">Uncharacterized protein</fullName>
    </submittedName>
</protein>
<dbReference type="RefSeq" id="WP_394838691.1">
    <property type="nucleotide sequence ID" value="NZ_CP089929.1"/>
</dbReference>
<evidence type="ECO:0000313" key="1">
    <source>
        <dbReference type="EMBL" id="WXB09017.1"/>
    </source>
</evidence>
<gene>
    <name evidence="1" type="ORF">LVJ94_17510</name>
</gene>
<dbReference type="EMBL" id="CP089983">
    <property type="protein sequence ID" value="WXB09017.1"/>
    <property type="molecule type" value="Genomic_DNA"/>
</dbReference>
<keyword evidence="2" id="KW-1185">Reference proteome</keyword>
<reference evidence="1" key="1">
    <citation type="submission" date="2021-12" db="EMBL/GenBank/DDBJ databases">
        <title>Discovery of the Pendulisporaceae a myxobacterial family with distinct sporulation behavior and unique specialized metabolism.</title>
        <authorList>
            <person name="Garcia R."/>
            <person name="Popoff A."/>
            <person name="Bader C.D."/>
            <person name="Loehr J."/>
            <person name="Walesch S."/>
            <person name="Walt C."/>
            <person name="Boldt J."/>
            <person name="Bunk B."/>
            <person name="Haeckl F.J.F.P.J."/>
            <person name="Gunesch A.P."/>
            <person name="Birkelbach J."/>
            <person name="Nuebel U."/>
            <person name="Pietschmann T."/>
            <person name="Bach T."/>
            <person name="Mueller R."/>
        </authorList>
    </citation>
    <scope>NUCLEOTIDE SEQUENCE</scope>
    <source>
        <strain evidence="1">MSr11367</strain>
    </source>
</reference>
<evidence type="ECO:0000313" key="2">
    <source>
        <dbReference type="Proteomes" id="UP001374803"/>
    </source>
</evidence>
<organism evidence="1 2">
    <name type="scientific">Pendulispora rubella</name>
    <dbReference type="NCBI Taxonomy" id="2741070"/>
    <lineage>
        <taxon>Bacteria</taxon>
        <taxon>Pseudomonadati</taxon>
        <taxon>Myxococcota</taxon>
        <taxon>Myxococcia</taxon>
        <taxon>Myxococcales</taxon>
        <taxon>Sorangiineae</taxon>
        <taxon>Pendulisporaceae</taxon>
        <taxon>Pendulispora</taxon>
    </lineage>
</organism>